<evidence type="ECO:0000259" key="3">
    <source>
        <dbReference type="Pfam" id="PF00155"/>
    </source>
</evidence>
<keyword evidence="2" id="KW-0663">Pyridoxal phosphate</keyword>
<dbReference type="GO" id="GO:0008483">
    <property type="term" value="F:transaminase activity"/>
    <property type="evidence" value="ECO:0007669"/>
    <property type="project" value="TreeGrafter"/>
</dbReference>
<accession>A0AAD5VRR6</accession>
<keyword evidence="5" id="KW-1185">Reference proteome</keyword>
<dbReference type="GO" id="GO:0006520">
    <property type="term" value="P:amino acid metabolic process"/>
    <property type="evidence" value="ECO:0007669"/>
    <property type="project" value="TreeGrafter"/>
</dbReference>
<gene>
    <name evidence="4" type="ORF">NP233_g6062</name>
</gene>
<sequence length="526" mass="58835">MITSRDYLMNDGTVAPTLSDFAMQCIQQGKEALEMHKNMRNGYNQYENPEGIVNLSVAENTLMHEELVAHYESVFRLRALDFTYGDGLTGTMRLSNAICNFLNAYFEPFRPVEPSQLILGCGLMSMLGQVGGVVANRGEGILITAPYYSGFNPSFMTVYGLKVVPALMAANDIGTMNELVVLEKSIRDSNASGVVVKAVLLCNPHNPLGRCYPKDVIEGYCRLCERYNLHLLSDEIFAMSVFATRDIPHPPSFVSVLSVDLNKLGVNPARIHVLYGMSKDFNANGFRAGVLISQSNPLLIRALTITNPMSIMSSPTDALWSAVLDDIKFLENFISTNKVKLGEACDYVTRWLRFHGLPYVPPHATHFMMVDIRPIVSDIERYGPILGIEAGDTMDKRELALVNYIHENKVALSPGSSHHHLEGGWIRLSFSVRRDHLDVALRRIEAALMWKEWPGFGTPTAWSQPSDFMGSEKQGNFSLNSSRICIFKNWILNKIQKYSLAQFIPWVKDSYITAKYVGQKGQVSIK</sequence>
<dbReference type="InterPro" id="IPR015421">
    <property type="entry name" value="PyrdxlP-dep_Trfase_major"/>
</dbReference>
<dbReference type="InterPro" id="IPR050478">
    <property type="entry name" value="Ethylene_sulfur-biosynth"/>
</dbReference>
<dbReference type="InterPro" id="IPR004839">
    <property type="entry name" value="Aminotransferase_I/II_large"/>
</dbReference>
<dbReference type="Gene3D" id="3.90.1150.10">
    <property type="entry name" value="Aspartate Aminotransferase, domain 1"/>
    <property type="match status" value="1"/>
</dbReference>
<protein>
    <recommendedName>
        <fullName evidence="3">Aminotransferase class I/classII large domain-containing protein</fullName>
    </recommendedName>
</protein>
<dbReference type="CDD" id="cd00609">
    <property type="entry name" value="AAT_like"/>
    <property type="match status" value="1"/>
</dbReference>
<organism evidence="4 5">
    <name type="scientific">Leucocoprinus birnbaumii</name>
    <dbReference type="NCBI Taxonomy" id="56174"/>
    <lineage>
        <taxon>Eukaryota</taxon>
        <taxon>Fungi</taxon>
        <taxon>Dikarya</taxon>
        <taxon>Basidiomycota</taxon>
        <taxon>Agaricomycotina</taxon>
        <taxon>Agaricomycetes</taxon>
        <taxon>Agaricomycetidae</taxon>
        <taxon>Agaricales</taxon>
        <taxon>Agaricineae</taxon>
        <taxon>Agaricaceae</taxon>
        <taxon>Leucocoprinus</taxon>
    </lineage>
</organism>
<dbReference type="Proteomes" id="UP001213000">
    <property type="component" value="Unassembled WGS sequence"/>
</dbReference>
<dbReference type="Gene3D" id="3.40.640.10">
    <property type="entry name" value="Type I PLP-dependent aspartate aminotransferase-like (Major domain)"/>
    <property type="match status" value="1"/>
</dbReference>
<proteinExistence type="inferred from homology"/>
<dbReference type="PROSITE" id="PS00105">
    <property type="entry name" value="AA_TRANSFER_CLASS_1"/>
    <property type="match status" value="1"/>
</dbReference>
<dbReference type="AlphaFoldDB" id="A0AAD5VRR6"/>
<dbReference type="InterPro" id="IPR015424">
    <property type="entry name" value="PyrdxlP-dep_Trfase"/>
</dbReference>
<dbReference type="PANTHER" id="PTHR43795">
    <property type="entry name" value="BIFUNCTIONAL ASPARTATE AMINOTRANSFERASE AND GLUTAMATE/ASPARTATE-PREPHENATE AMINOTRANSFERASE-RELATED"/>
    <property type="match status" value="1"/>
</dbReference>
<feature type="domain" description="Aminotransferase class I/classII large" evidence="3">
    <location>
        <begin position="90"/>
        <end position="444"/>
    </location>
</feature>
<dbReference type="Pfam" id="PF00155">
    <property type="entry name" value="Aminotran_1_2"/>
    <property type="match status" value="1"/>
</dbReference>
<dbReference type="InterPro" id="IPR004838">
    <property type="entry name" value="NHTrfase_class1_PyrdxlP-BS"/>
</dbReference>
<comment type="caution">
    <text evidence="4">The sequence shown here is derived from an EMBL/GenBank/DDBJ whole genome shotgun (WGS) entry which is preliminary data.</text>
</comment>
<dbReference type="SUPFAM" id="SSF53383">
    <property type="entry name" value="PLP-dependent transferases"/>
    <property type="match status" value="1"/>
</dbReference>
<dbReference type="GO" id="GO:0030170">
    <property type="term" value="F:pyridoxal phosphate binding"/>
    <property type="evidence" value="ECO:0007669"/>
    <property type="project" value="InterPro"/>
</dbReference>
<evidence type="ECO:0000313" key="5">
    <source>
        <dbReference type="Proteomes" id="UP001213000"/>
    </source>
</evidence>
<dbReference type="InterPro" id="IPR015422">
    <property type="entry name" value="PyrdxlP-dep_Trfase_small"/>
</dbReference>
<name>A0AAD5VRR6_9AGAR</name>
<evidence type="ECO:0000256" key="1">
    <source>
        <dbReference type="ARBA" id="ARBA00007441"/>
    </source>
</evidence>
<reference evidence="4" key="1">
    <citation type="submission" date="2022-07" db="EMBL/GenBank/DDBJ databases">
        <title>Genome Sequence of Leucocoprinus birnbaumii.</title>
        <authorList>
            <person name="Buettner E."/>
        </authorList>
    </citation>
    <scope>NUCLEOTIDE SEQUENCE</scope>
    <source>
        <strain evidence="4">VT141</strain>
    </source>
</reference>
<comment type="similarity">
    <text evidence="1">Belongs to the class-I pyridoxal-phosphate-dependent aminotransferase family.</text>
</comment>
<evidence type="ECO:0000256" key="2">
    <source>
        <dbReference type="ARBA" id="ARBA00022898"/>
    </source>
</evidence>
<dbReference type="PANTHER" id="PTHR43795:SF39">
    <property type="entry name" value="AMINOTRANSFERASE CLASS I_CLASSII DOMAIN-CONTAINING PROTEIN"/>
    <property type="match status" value="1"/>
</dbReference>
<dbReference type="EMBL" id="JANIEX010000380">
    <property type="protein sequence ID" value="KAJ3567908.1"/>
    <property type="molecule type" value="Genomic_DNA"/>
</dbReference>
<dbReference type="PRINTS" id="PR00753">
    <property type="entry name" value="ACCSYNTHASE"/>
</dbReference>
<evidence type="ECO:0000313" key="4">
    <source>
        <dbReference type="EMBL" id="KAJ3567908.1"/>
    </source>
</evidence>